<dbReference type="InterPro" id="IPR051550">
    <property type="entry name" value="SCF-Subunits/Alg-Epimerases"/>
</dbReference>
<dbReference type="RefSeq" id="WP_215618814.1">
    <property type="nucleotide sequence ID" value="NZ_JADOER010000011.1"/>
</dbReference>
<dbReference type="NCBIfam" id="TIGR03804">
    <property type="entry name" value="para_beta_helix"/>
    <property type="match status" value="1"/>
</dbReference>
<evidence type="ECO:0000256" key="1">
    <source>
        <dbReference type="ARBA" id="ARBA00004906"/>
    </source>
</evidence>
<dbReference type="PANTHER" id="PTHR22990:SF15">
    <property type="entry name" value="F-BOX ONLY PROTEIN 10"/>
    <property type="match status" value="1"/>
</dbReference>
<comment type="caution">
    <text evidence="7">The sequence shown here is derived from an EMBL/GenBank/DDBJ whole genome shotgun (WGS) entry which is preliminary data.</text>
</comment>
<keyword evidence="2" id="KW-0677">Repeat</keyword>
<comment type="pathway">
    <text evidence="1">Protein modification; protein ubiquitination.</text>
</comment>
<dbReference type="InterPro" id="IPR011050">
    <property type="entry name" value="Pectin_lyase_fold/virulence"/>
</dbReference>
<feature type="region of interest" description="Disordered" evidence="4">
    <location>
        <begin position="355"/>
        <end position="392"/>
    </location>
</feature>
<feature type="region of interest" description="Disordered" evidence="4">
    <location>
        <begin position="489"/>
        <end position="512"/>
    </location>
</feature>
<evidence type="ECO:0000256" key="3">
    <source>
        <dbReference type="ARBA" id="ARBA00022786"/>
    </source>
</evidence>
<sequence>MDATTYIKSIHSKLNSVSLGGLVLALATLLTPLAAPAQTRSPETQVLTRSPQPQNYSVLHVDAANGNDQQGTGETSQPYKTVTQALEVAPPGRSTVILLAPGHYSQTSGETFPLRLRAGITIQGSAGEARNTMIVGSGPVTAGSSHSATVVTAERSGLANVAISNPKGNGVWIEAGSPVLRRIALVSNGVTGIHVSNGAPIIENSYFNSNQNGLSIEGTSRAVVRGNYFEATGRAITITNPATPTINNNRIARNDVGIALKNNARPILEANILDQNRRNGVVEVDTVAVASDPAGSTPTAPEPAASIPTANIALPAQASAPTPLAHNIRALSALSNAPTPSPTPVETTATADAGDADTSVAEPPEVDAVPSPEQTASDPEVDAVPSPEQTTPDEIQLSKLLSPESLEAEAEATPSDTLEILGAQPRETEETPEETEPDVAGEADSPPLASDAIPIAVIPIENEAAASATSVEDSPNDTNISKLLARLNRQPSAPVNSSPRPNNVPRDGQAGRLPVPAVAIPSSLGTNQLPPPGTASLAQAFRYRILVDMDDADHLKDLVPDAFRTQVGRRTFMQAGAYVDEAEAQERLEWLEEHDIEARINVRD</sequence>
<proteinExistence type="predicted"/>
<evidence type="ECO:0000256" key="5">
    <source>
        <dbReference type="SAM" id="SignalP"/>
    </source>
</evidence>
<organism evidence="7 8">
    <name type="scientific">Leptothoe kymatousa TAU-MAC 1615</name>
    <dbReference type="NCBI Taxonomy" id="2364775"/>
    <lineage>
        <taxon>Bacteria</taxon>
        <taxon>Bacillati</taxon>
        <taxon>Cyanobacteriota</taxon>
        <taxon>Cyanophyceae</taxon>
        <taxon>Nodosilineales</taxon>
        <taxon>Cymatolegaceae</taxon>
        <taxon>Leptothoe</taxon>
        <taxon>Leptothoe kymatousa</taxon>
    </lineage>
</organism>
<protein>
    <submittedName>
        <fullName evidence="7">DUF1565 domain-containing protein</fullName>
    </submittedName>
</protein>
<feature type="compositionally biased region" description="Low complexity" evidence="4">
    <location>
        <begin position="491"/>
        <end position="506"/>
    </location>
</feature>
<dbReference type="Proteomes" id="UP001196661">
    <property type="component" value="Unassembled WGS sequence"/>
</dbReference>
<feature type="domain" description="DUF1565" evidence="6">
    <location>
        <begin position="65"/>
        <end position="262"/>
    </location>
</feature>
<feature type="compositionally biased region" description="Acidic residues" evidence="4">
    <location>
        <begin position="430"/>
        <end position="441"/>
    </location>
</feature>
<dbReference type="Pfam" id="PF07602">
    <property type="entry name" value="DUF1565"/>
    <property type="match status" value="1"/>
</dbReference>
<evidence type="ECO:0000313" key="7">
    <source>
        <dbReference type="EMBL" id="MBT9312912.1"/>
    </source>
</evidence>
<evidence type="ECO:0000256" key="4">
    <source>
        <dbReference type="SAM" id="MobiDB-lite"/>
    </source>
</evidence>
<dbReference type="InterPro" id="IPR011459">
    <property type="entry name" value="DUF1565"/>
</dbReference>
<dbReference type="InterPro" id="IPR006626">
    <property type="entry name" value="PbH1"/>
</dbReference>
<dbReference type="InterPro" id="IPR022441">
    <property type="entry name" value="Para_beta_helix_rpt-2"/>
</dbReference>
<dbReference type="SMART" id="SM00710">
    <property type="entry name" value="PbH1"/>
    <property type="match status" value="4"/>
</dbReference>
<gene>
    <name evidence="7" type="ORF">IXB28_11890</name>
</gene>
<accession>A0ABS5Y504</accession>
<dbReference type="SUPFAM" id="SSF51126">
    <property type="entry name" value="Pectin lyase-like"/>
    <property type="match status" value="1"/>
</dbReference>
<evidence type="ECO:0000313" key="8">
    <source>
        <dbReference type="Proteomes" id="UP001196661"/>
    </source>
</evidence>
<feature type="region of interest" description="Disordered" evidence="4">
    <location>
        <begin position="405"/>
        <end position="449"/>
    </location>
</feature>
<evidence type="ECO:0000259" key="6">
    <source>
        <dbReference type="Pfam" id="PF07602"/>
    </source>
</evidence>
<evidence type="ECO:0000256" key="2">
    <source>
        <dbReference type="ARBA" id="ARBA00022737"/>
    </source>
</evidence>
<keyword evidence="3" id="KW-0833">Ubl conjugation pathway</keyword>
<feature type="chain" id="PRO_5045639885" evidence="5">
    <location>
        <begin position="38"/>
        <end position="604"/>
    </location>
</feature>
<dbReference type="PANTHER" id="PTHR22990">
    <property type="entry name" value="F-BOX ONLY PROTEIN"/>
    <property type="match status" value="1"/>
</dbReference>
<feature type="signal peptide" evidence="5">
    <location>
        <begin position="1"/>
        <end position="37"/>
    </location>
</feature>
<feature type="compositionally biased region" description="Low complexity" evidence="4">
    <location>
        <begin position="405"/>
        <end position="415"/>
    </location>
</feature>
<keyword evidence="8" id="KW-1185">Reference proteome</keyword>
<name>A0ABS5Y504_9CYAN</name>
<dbReference type="InterPro" id="IPR012334">
    <property type="entry name" value="Pectin_lyas_fold"/>
</dbReference>
<keyword evidence="5" id="KW-0732">Signal</keyword>
<reference evidence="7 8" key="1">
    <citation type="journal article" date="2021" name="Mar. Drugs">
        <title>Genome Reduction and Secondary Metabolism of the Marine Sponge-Associated Cyanobacterium Leptothoe.</title>
        <authorList>
            <person name="Konstantinou D."/>
            <person name="Popin R.V."/>
            <person name="Fewer D.P."/>
            <person name="Sivonen K."/>
            <person name="Gkelis S."/>
        </authorList>
    </citation>
    <scope>NUCLEOTIDE SEQUENCE [LARGE SCALE GENOMIC DNA]</scope>
    <source>
        <strain evidence="7 8">TAU-MAC 1615</strain>
    </source>
</reference>
<dbReference type="EMBL" id="JADOER010000011">
    <property type="protein sequence ID" value="MBT9312912.1"/>
    <property type="molecule type" value="Genomic_DNA"/>
</dbReference>
<dbReference type="Gene3D" id="2.160.20.10">
    <property type="entry name" value="Single-stranded right-handed beta-helix, Pectin lyase-like"/>
    <property type="match status" value="1"/>
</dbReference>